<name>A0ABV5QNG6_9ACTN</name>
<dbReference type="PANTHER" id="PTHR32305:SF17">
    <property type="entry name" value="TRNA NUCLEASE WAPA"/>
    <property type="match status" value="1"/>
</dbReference>
<feature type="region of interest" description="Disordered" evidence="1">
    <location>
        <begin position="1711"/>
        <end position="1730"/>
    </location>
</feature>
<gene>
    <name evidence="2" type="ORF">ACFFTP_12660</name>
</gene>
<evidence type="ECO:0000256" key="1">
    <source>
        <dbReference type="SAM" id="MobiDB-lite"/>
    </source>
</evidence>
<dbReference type="Gene3D" id="2.180.10.10">
    <property type="entry name" value="RHS repeat-associated core"/>
    <property type="match status" value="1"/>
</dbReference>
<dbReference type="InterPro" id="IPR050708">
    <property type="entry name" value="T6SS_VgrG/RHS"/>
</dbReference>
<evidence type="ECO:0000313" key="3">
    <source>
        <dbReference type="Proteomes" id="UP001589716"/>
    </source>
</evidence>
<dbReference type="EMBL" id="JBHMCT010000008">
    <property type="protein sequence ID" value="MFB9555041.1"/>
    <property type="molecule type" value="Genomic_DNA"/>
</dbReference>
<proteinExistence type="predicted"/>
<sequence>MKVFDQRTTRAAGVTGVLFTVAAQRPGAAEVEVDYRTFGSAIGGAWATRLGLVSLPSCALTTPKKAECREAAPIASENDIEEQTVTATLSQLGTAPRVLAVTATTTGGSDKGAGDYKATPLSASSSWEAGGSSGSFTWSYPVTVPPAAAGPVPSLSLSYDSGSIDGRTANTNNQVSLVGEGWDLTSSYIERKFGSCDDDGQTDKNDQCWKYENASLVLNGKATELVKDDTLGHWRLKDDDASKVIHATGADNGDEGDASIDGAGEYWKVITGDGTTYTFGLNKLPGAGTERTNSVWTVPVFGDDSGEPGYAAGTSFADRSKRQAWRWNLDLVADVHGNASTRWYTADINHYAKNGDKTALASYTRGGYLNEIRYGQRSDTLFTGITSGRVTLDYKERCRDGCGTLTADTASRWPDVPFDSICSSTETDCKATGPAFFTRKLLSAIHTEVWSTAAEPDAFKPVDSYTFAHEVFDGQDIGNLSDQVWVLKGITRTGKNGGALPLPTIGFTYQQRQNRVDTDLDNAVPLTRPRIETITSETGAITTVAFSEPECVRGSKMPAGEDDNNLSCYPVYWPINGGEPELDWFHKYRVIAVNTADPAGRNPSVENAYTYEGPAWHYNDDPFTKESHRTWSSWRGYRKVTAFTGAVGATRSKSVSLYMQGMHGDRLKAKDAAGNPLTRSVIVAGIDVDNVPGATGDELNVNDATDSDHYAGQLRQKITYDGTLAVGSTVNNLWYQQTASQQKSYANVKAGYVRTSRTYTWNYLTAAKKWRATAVTHAYDAYGMVERTENHGNWSITGDETCARTWYARNDGKGITNLVSRSRTVGQACAVSVDQLKMPTGVTHKYATTEAPDQRGDVLADIATVYDNTTATGWVENQTPVLGLPTWTGRAKGYPAAVVGSTDDRHPTGWQTLTRTTYDGATAKLGRPLTVTDAAGKTTSTAYYPAAAGPVTGVIVTKPTLANGQAHKTYTYYDPARGSVTYTLDANLKRTDHTYDALGRITATWAPNRSKSGGDTANATFAYGINQTDDRPSWTSVSTLNADGQTYTTSYSLVDSLLRPLQSQTPAPNGGRILTDTRHNDRGLAYETYADIYDSTTAPNSSYTRAEYGGAPQQTQVEFDGLGRQVKSTLLVKGVQKFAPIVTTYTGDSVATTAQQGGTATRTISDVLGRTIETRTYVGTQPDDTAYGATLGTSYTSVKYSYFDDGKQKQITGPDNAKWSYTYDLYGRQDTATDPDKGTSTNVAYTDRDQIQSTKDAEGRVLVYGYDEIGRKTALWQNSTSDANLLAEWTYDSLRKGLPDASIRYTGGKGQVGSKAYTKQVTAYDEMSRPSETALTLPTDDPLVTSGAVTATTTASVNFFVDGTVNSATEPAAGGLAKEIVSTRYNSVRLPIGLSGASGYLLGASYTDLGQVQQLTLGASTANGVKRVSLTNFYELGTGRLTSASVDDQTRGQVRDAGYTYDPAGNVTSIFDHANTGNGADFQCFTYDGQRRLTEAWTPKTADCAPSGRTVANLGGAAPYWTSYTYNAGGQRATEKQNTATPATRTYCYDTTRTHALKATTTDGNCTDETAQYVYDATGNTTTRAETAGSTTTQSLVWSAEGKLTKLTEGAHSTDYLYDADGELLIRRGAGTGGETVLYLGATEVHLKGTKKWANRYYSVAGSTIALRTNETGTEKLHFLANDHHNTGTLSITGDDTQALTKRYTTPFGATRGTTAGTWPDDKTFLGKPTDTGTGLTHVGAREYDPTLGQFISVDPILSLDQHQSLNGYSYANQHPTTTSDPTGLREMCGAYGNSCTPTTSKPPAFPGNAPVNGGSGGRSGSGAGNNTSGQSACGPLYCGGSRGLSENVPVVGPTPVVLPYVPEYVASPEYLQERYCSMMTIDPACNPQDAVLGGGGDGFVTVGGKWALGALDPMTTYGEDSKLAQQAMKSDITAQQRIEIAKRFMLNGKTEGELKPYSIAGMSDKFGQFKRDINSMVLDDRNASTAVLGSYSAEYEILRSNSQGLQARVTIRNPMTISSFAHVATGYGTPSDRFLQRNVDKSGLLWPVPGLMKAHSMTITFRTVVYF</sequence>
<dbReference type="Proteomes" id="UP001589716">
    <property type="component" value="Unassembled WGS sequence"/>
</dbReference>
<feature type="compositionally biased region" description="Gly residues" evidence="1">
    <location>
        <begin position="1814"/>
        <end position="1824"/>
    </location>
</feature>
<keyword evidence="3" id="KW-1185">Reference proteome</keyword>
<feature type="region of interest" description="Disordered" evidence="1">
    <location>
        <begin position="1800"/>
        <end position="1827"/>
    </location>
</feature>
<dbReference type="NCBIfam" id="TIGR03696">
    <property type="entry name" value="Rhs_assc_core"/>
    <property type="match status" value="1"/>
</dbReference>
<dbReference type="PANTHER" id="PTHR32305">
    <property type="match status" value="1"/>
</dbReference>
<comment type="caution">
    <text evidence="2">The sequence shown here is derived from an EMBL/GenBank/DDBJ whole genome shotgun (WGS) entry which is preliminary data.</text>
</comment>
<protein>
    <submittedName>
        <fullName evidence="2">RHS repeat-associated core domain-containing protein</fullName>
    </submittedName>
</protein>
<accession>A0ABV5QNG6</accession>
<dbReference type="InterPro" id="IPR022385">
    <property type="entry name" value="Rhs_assc_core"/>
</dbReference>
<reference evidence="2 3" key="1">
    <citation type="submission" date="2024-09" db="EMBL/GenBank/DDBJ databases">
        <authorList>
            <person name="Sun Q."/>
            <person name="Mori K."/>
        </authorList>
    </citation>
    <scope>NUCLEOTIDE SEQUENCE [LARGE SCALE GENOMIC DNA]</scope>
    <source>
        <strain evidence="2 3">JCM 4414</strain>
    </source>
</reference>
<dbReference type="RefSeq" id="WP_345488654.1">
    <property type="nucleotide sequence ID" value="NZ_BAAAWU010000001.1"/>
</dbReference>
<organism evidence="2 3">
    <name type="scientific">Streptomyces roseoviridis</name>
    <dbReference type="NCBI Taxonomy" id="67361"/>
    <lineage>
        <taxon>Bacteria</taxon>
        <taxon>Bacillati</taxon>
        <taxon>Actinomycetota</taxon>
        <taxon>Actinomycetes</taxon>
        <taxon>Kitasatosporales</taxon>
        <taxon>Streptomycetaceae</taxon>
        <taxon>Streptomyces</taxon>
    </lineage>
</organism>
<evidence type="ECO:0000313" key="2">
    <source>
        <dbReference type="EMBL" id="MFB9555041.1"/>
    </source>
</evidence>